<organism evidence="3 4">
    <name type="scientific">Limnobaculum allomyrinae</name>
    <dbReference type="NCBI Taxonomy" id="2791986"/>
    <lineage>
        <taxon>Bacteria</taxon>
        <taxon>Pseudomonadati</taxon>
        <taxon>Pseudomonadota</taxon>
        <taxon>Gammaproteobacteria</taxon>
        <taxon>Enterobacterales</taxon>
        <taxon>Budviciaceae</taxon>
        <taxon>Limnobaculum</taxon>
    </lineage>
</organism>
<comment type="caution">
    <text evidence="3">The sequence shown here is derived from an EMBL/GenBank/DDBJ whole genome shotgun (WGS) entry which is preliminary data.</text>
</comment>
<name>A0ABS1IP99_9GAMM</name>
<dbReference type="InterPro" id="IPR001867">
    <property type="entry name" value="OmpR/PhoB-type_DNA-bd"/>
</dbReference>
<dbReference type="EMBL" id="JADRCR010000002">
    <property type="protein sequence ID" value="MBK5143537.1"/>
    <property type="molecule type" value="Genomic_DNA"/>
</dbReference>
<keyword evidence="1" id="KW-0238">DNA-binding</keyword>
<dbReference type="RefSeq" id="WP_218466423.1">
    <property type="nucleotide sequence ID" value="NZ_JADRCR010000002.1"/>
</dbReference>
<dbReference type="Pfam" id="PF00486">
    <property type="entry name" value="Trans_reg_C"/>
    <property type="match status" value="1"/>
</dbReference>
<evidence type="ECO:0000313" key="4">
    <source>
        <dbReference type="Proteomes" id="UP001296921"/>
    </source>
</evidence>
<keyword evidence="4" id="KW-1185">Reference proteome</keyword>
<evidence type="ECO:0000259" key="2">
    <source>
        <dbReference type="Pfam" id="PF00486"/>
    </source>
</evidence>
<gene>
    <name evidence="3" type="ORF">I2494_07365</name>
</gene>
<protein>
    <submittedName>
        <fullName evidence="3">Winged helix-turn-helix domain-containing protein</fullName>
    </submittedName>
</protein>
<proteinExistence type="predicted"/>
<dbReference type="Proteomes" id="UP001296921">
    <property type="component" value="Unassembled WGS sequence"/>
</dbReference>
<feature type="domain" description="OmpR/PhoB-type" evidence="2">
    <location>
        <begin position="49"/>
        <end position="118"/>
    </location>
</feature>
<reference evidence="3 4" key="1">
    <citation type="submission" date="2020-11" db="EMBL/GenBank/DDBJ databases">
        <title>Insectihabitans protaetiae gen. nov. sp. nov. and Insectihabitans allomyrinae sp. nov., isolated from larvae of Protaetia brevitarsis seulensis and Allomyrina dichotoma, respectively.</title>
        <authorList>
            <person name="Lee S.D."/>
            <person name="Byeon Y.-S."/>
            <person name="Kim S.-M."/>
            <person name="Yang H.L."/>
            <person name="Kim I.S."/>
        </authorList>
    </citation>
    <scope>NUCLEOTIDE SEQUENCE [LARGE SCALE GENOMIC DNA]</scope>
    <source>
        <strain evidence="3 4">BWR-B9</strain>
    </source>
</reference>
<accession>A0ABS1IP99</accession>
<evidence type="ECO:0000256" key="1">
    <source>
        <dbReference type="ARBA" id="ARBA00023125"/>
    </source>
</evidence>
<evidence type="ECO:0000313" key="3">
    <source>
        <dbReference type="EMBL" id="MBK5143537.1"/>
    </source>
</evidence>
<sequence length="331" mass="38451">MLDDSRGRKFSINLQNECIAIFIESMPNEIAIYIYDDEAKGYIFNILKELSPLESSILFVLLSNSGHIVSNSTLQRSGVSDKLITSNNLRQLILSLRSLLMDCDKPHRVIKNKPRIGYGIYHVQVFYEAIDLYLAQSRDSDKNDRKQALTCEVERDRDKEKDRYQDKDKDKDKENISQCKKKRINFHRIVPGYTKLTSKAINILSFLFFCIITWMVSNHNKASDELINFSLSTHTESIVNNKLKIIAFHRGNDNTLYIQTIKNAFMKYLASDDNEKSVKIMIFSSHGSILLSCIYDQEQFLFQHFQLTEKRFSSNFSIDEIARQCIHISTQ</sequence>